<evidence type="ECO:0000256" key="1">
    <source>
        <dbReference type="SAM" id="MobiDB-lite"/>
    </source>
</evidence>
<dbReference type="EMBL" id="UGMS01000002">
    <property type="protein sequence ID" value="STW71043.1"/>
    <property type="molecule type" value="Genomic_DNA"/>
</dbReference>
<name>A0A7H4PG70_9ENTR</name>
<dbReference type="InterPro" id="IPR023299">
    <property type="entry name" value="ATPase_P-typ_cyto_dom_N"/>
</dbReference>
<comment type="caution">
    <text evidence="2">The sequence shown here is derived from an EMBL/GenBank/DDBJ whole genome shotgun (WGS) entry which is preliminary data.</text>
</comment>
<evidence type="ECO:0000313" key="2">
    <source>
        <dbReference type="EMBL" id="STW71043.1"/>
    </source>
</evidence>
<dbReference type="AlphaFoldDB" id="A0A7H4PG70"/>
<gene>
    <name evidence="2" type="primary">zntA_2</name>
    <name evidence="2" type="ORF">NCTC11685_04659</name>
</gene>
<keyword evidence="2" id="KW-0378">Hydrolase</keyword>
<dbReference type="SUPFAM" id="SSF81660">
    <property type="entry name" value="Metal cation-transporting ATPase, ATP-binding domain N"/>
    <property type="match status" value="1"/>
</dbReference>
<dbReference type="Gene3D" id="3.40.1110.10">
    <property type="entry name" value="Calcium-transporting ATPase, cytoplasmic domain N"/>
    <property type="match status" value="1"/>
</dbReference>
<proteinExistence type="predicted"/>
<dbReference type="GO" id="GO:0000166">
    <property type="term" value="F:nucleotide binding"/>
    <property type="evidence" value="ECO:0007669"/>
    <property type="project" value="InterPro"/>
</dbReference>
<sequence>MIKPAPLTIGQPRVTAVMTTADIGENDLLGAGGPPWSKAPSHPLAQAVVREAEQRQLVIPPASGQRALAGSGIEAQVEGRQVLICAAGKNRDPQYDEPIQQLESAGANRGAGDAR</sequence>
<organism evidence="2 3">
    <name type="scientific">Klebsiella michiganensis</name>
    <dbReference type="NCBI Taxonomy" id="1134687"/>
    <lineage>
        <taxon>Bacteria</taxon>
        <taxon>Pseudomonadati</taxon>
        <taxon>Pseudomonadota</taxon>
        <taxon>Gammaproteobacteria</taxon>
        <taxon>Enterobacterales</taxon>
        <taxon>Enterobacteriaceae</taxon>
        <taxon>Klebsiella/Raoultella group</taxon>
        <taxon>Klebsiella</taxon>
    </lineage>
</organism>
<accession>A0A7H4PG70</accession>
<dbReference type="Proteomes" id="UP000254863">
    <property type="component" value="Unassembled WGS sequence"/>
</dbReference>
<evidence type="ECO:0000313" key="3">
    <source>
        <dbReference type="Proteomes" id="UP000254863"/>
    </source>
</evidence>
<feature type="region of interest" description="Disordered" evidence="1">
    <location>
        <begin position="90"/>
        <end position="115"/>
    </location>
</feature>
<protein>
    <submittedName>
        <fullName evidence="2">Lead</fullName>
        <ecNumber evidence="2">3.6.3.3</ecNumber>
    </submittedName>
</protein>
<dbReference type="GO" id="GO:0016787">
    <property type="term" value="F:hydrolase activity"/>
    <property type="evidence" value="ECO:0007669"/>
    <property type="project" value="UniProtKB-KW"/>
</dbReference>
<reference evidence="2 3" key="1">
    <citation type="submission" date="2018-06" db="EMBL/GenBank/DDBJ databases">
        <authorList>
            <consortium name="Pathogen Informatics"/>
            <person name="Doyle S."/>
        </authorList>
    </citation>
    <scope>NUCLEOTIDE SEQUENCE [LARGE SCALE GENOMIC DNA]</scope>
    <source>
        <strain evidence="2 3">NCTC11685</strain>
    </source>
</reference>
<dbReference type="EC" id="3.6.3.3" evidence="2"/>